<organism evidence="4 5">
    <name type="scientific">Smittium simulii</name>
    <dbReference type="NCBI Taxonomy" id="133385"/>
    <lineage>
        <taxon>Eukaryota</taxon>
        <taxon>Fungi</taxon>
        <taxon>Fungi incertae sedis</taxon>
        <taxon>Zoopagomycota</taxon>
        <taxon>Kickxellomycotina</taxon>
        <taxon>Harpellomycetes</taxon>
        <taxon>Harpellales</taxon>
        <taxon>Legeriomycetaceae</taxon>
        <taxon>Smittium</taxon>
    </lineage>
</organism>
<dbReference type="InterPro" id="IPR016534">
    <property type="entry name" value="VPS16"/>
</dbReference>
<dbReference type="STRING" id="133385.A0A2T9YF45"/>
<protein>
    <recommendedName>
        <fullName evidence="6">AAA+ ATPase domain-containing protein</fullName>
    </recommendedName>
</protein>
<dbReference type="InterPro" id="IPR027417">
    <property type="entry name" value="P-loop_NTPase"/>
</dbReference>
<dbReference type="PANTHER" id="PTHR12811">
    <property type="entry name" value="VACUOLAR PROTEIN SORTING VPS16"/>
    <property type="match status" value="1"/>
</dbReference>
<dbReference type="EMBL" id="MBFR01000228">
    <property type="protein sequence ID" value="PVU90967.1"/>
    <property type="molecule type" value="Genomic_DNA"/>
</dbReference>
<dbReference type="GO" id="GO:0042144">
    <property type="term" value="P:vacuole fusion, non-autophagic"/>
    <property type="evidence" value="ECO:0007669"/>
    <property type="project" value="TreeGrafter"/>
</dbReference>
<feature type="domain" description="Vps16 N-terminal" evidence="2">
    <location>
        <begin position="802"/>
        <end position="930"/>
    </location>
</feature>
<feature type="region of interest" description="Disordered" evidence="1">
    <location>
        <begin position="46"/>
        <end position="68"/>
    </location>
</feature>
<gene>
    <name evidence="4" type="ORF">BB561_004632</name>
</gene>
<dbReference type="GO" id="GO:0006886">
    <property type="term" value="P:intracellular protein transport"/>
    <property type="evidence" value="ECO:0007669"/>
    <property type="project" value="InterPro"/>
</dbReference>
<sequence length="1211" mass="135225">MSQKRTRLKFSKDAVESQLSINISTPSKNSGNLLKKHKPSLVFQSRTSQIELEGRDNTTASNPTRRATRNKKIAIESILSCDSADSDFSQKSIAIDILSSDDYECFLSPVSIIKHNLSEKSPTLYKSQKSKTNFQKKSSKSLSLNSKPKLDPSKTCYKNPSNNIDISVVNQGIWWADLIIENRAQLAVHKKKVDQVFDWLDKAINFPNIYKNHRMLVLLGPTGSGKTATLKCLAHELNSEIIEWINPTIDSSNNQKSKTDFNTDSILVSKQFSYFLQQAKRYSSLQFIKTSQSSDITPSFPTNTQISDSKTLKNKIILVEDLPNVGNFQTKLGFLNAIRNFLCLPADSSFPLVLIFSETGSVDQLSAELDFKKNNYTNNRSSISNNFDSDSLSIYNILSKEILDSQYCQKISFNSVANTILQKLLLRTAFDKGTQVVEFNKNPSNSLKSKLHLSNKAESQIKKIAEISMGDIRTGLNNLQLVWPEVIIANTSSCKVSSSNPLPESIENSSATTESNNSQFLSDFEFDELINKNKSSKYKNGLSSFIMTGFKSNVDSFVNEGSSADHNLNLFHALGKVLYAKRSTADDGDRGALLSHPNTILQKLSVDFDTFNLYLHQNFPLFTELVEEYENISDIFSECDIISQSGFINPQYQNLTSSISAMLSVRSLMELRQNIPRNIKLFQPSNSKYNADNSSFQVGTSKLLSIQKPEIFEAIKLQNYTQRQISSLCNHLRVYGCNYIDSIHYISKIYNNSNCYPPFLSGTDFAKLKSLVSYEKKTVENYSTSLFTGFNPVSANIMEYNPTIDWIPLQDVYYRRHKFYNLTDIGIDLAKCRVAPCSFGGPIAVIRDYEQLVESDEIGIPDGMIIIFNSAGIRIGQIECKGVDIVSLGWCLDESFVTVQADGTVKMIQLSGKTKTFSLGNESQEFGVKELMNELPQSWTIIPPELTLSGHVEILLSIDKTVYSVDISGFHDQYLQQGPFTNMSVSPNGKLVALLQQSGKLKVISSDFQKLFTETYPLAQTDSGKISISDQSLTINTQVSQMAWCGNDGIVVCYDTIAVLVGPFGGVIKFDLDSKTYLAQEVDGLRFFNNQTHDFLQKVPDASVSVFQVGSTSPSALLFDAYDRLKNESSKADEIVRSIGANLSQAIDLCIEAAGNEFNYSLQQNLLRAASFGKNFYPEHNSSKLVNMCTNLRVLNAIREESTGLCVSLYQ</sequence>
<feature type="domain" description="Vps16 N-terminal" evidence="2">
    <location>
        <begin position="940"/>
        <end position="1186"/>
    </location>
</feature>
<dbReference type="Gene3D" id="3.40.50.300">
    <property type="entry name" value="P-loop containing nucleotide triphosphate hydrolases"/>
    <property type="match status" value="1"/>
</dbReference>
<reference evidence="4 5" key="1">
    <citation type="journal article" date="2018" name="MBio">
        <title>Comparative Genomics Reveals the Core Gene Toolbox for the Fungus-Insect Symbiosis.</title>
        <authorList>
            <person name="Wang Y."/>
            <person name="Stata M."/>
            <person name="Wang W."/>
            <person name="Stajich J.E."/>
            <person name="White M.M."/>
            <person name="Moncalvo J.M."/>
        </authorList>
    </citation>
    <scope>NUCLEOTIDE SEQUENCE [LARGE SCALE GENOMIC DNA]</scope>
    <source>
        <strain evidence="4 5">SWE-8-4</strain>
    </source>
</reference>
<dbReference type="AlphaFoldDB" id="A0A2T9YF45"/>
<evidence type="ECO:0000259" key="3">
    <source>
        <dbReference type="Pfam" id="PF25812"/>
    </source>
</evidence>
<evidence type="ECO:0000259" key="2">
    <source>
        <dbReference type="Pfam" id="PF04841"/>
    </source>
</evidence>
<dbReference type="GO" id="GO:0030897">
    <property type="term" value="C:HOPS complex"/>
    <property type="evidence" value="ECO:0007669"/>
    <property type="project" value="TreeGrafter"/>
</dbReference>
<keyword evidence="5" id="KW-1185">Reference proteome</keyword>
<dbReference type="GO" id="GO:0003779">
    <property type="term" value="F:actin binding"/>
    <property type="evidence" value="ECO:0007669"/>
    <property type="project" value="TreeGrafter"/>
</dbReference>
<evidence type="ECO:0000313" key="4">
    <source>
        <dbReference type="EMBL" id="PVU90967.1"/>
    </source>
</evidence>
<comment type="caution">
    <text evidence="4">The sequence shown here is derived from an EMBL/GenBank/DDBJ whole genome shotgun (WGS) entry which is preliminary data.</text>
</comment>
<accession>A0A2T9YF45</accession>
<dbReference type="InterPro" id="IPR006926">
    <property type="entry name" value="Vps16_N"/>
</dbReference>
<dbReference type="SUPFAM" id="SSF117289">
    <property type="entry name" value="Nucleoporin domain"/>
    <property type="match status" value="1"/>
</dbReference>
<dbReference type="Pfam" id="PF03215">
    <property type="entry name" value="Rad17"/>
    <property type="match status" value="1"/>
</dbReference>
<dbReference type="SUPFAM" id="SSF52540">
    <property type="entry name" value="P-loop containing nucleoside triphosphate hydrolases"/>
    <property type="match status" value="1"/>
</dbReference>
<evidence type="ECO:0000256" key="1">
    <source>
        <dbReference type="SAM" id="MobiDB-lite"/>
    </source>
</evidence>
<evidence type="ECO:0008006" key="6">
    <source>
        <dbReference type="Google" id="ProtNLM"/>
    </source>
</evidence>
<feature type="domain" description="Checkpoint protein RAD24-like helical bundle" evidence="3">
    <location>
        <begin position="566"/>
        <end position="650"/>
    </location>
</feature>
<proteinExistence type="predicted"/>
<dbReference type="InterPro" id="IPR057927">
    <property type="entry name" value="RAD24-like_helical"/>
</dbReference>
<dbReference type="PANTHER" id="PTHR12811:SF0">
    <property type="entry name" value="VACUOLAR PROTEIN SORTING-ASSOCIATED PROTEIN 16 HOMOLOG"/>
    <property type="match status" value="1"/>
</dbReference>
<dbReference type="Proteomes" id="UP000245383">
    <property type="component" value="Unassembled WGS sequence"/>
</dbReference>
<dbReference type="GO" id="GO:0005768">
    <property type="term" value="C:endosome"/>
    <property type="evidence" value="ECO:0007669"/>
    <property type="project" value="TreeGrafter"/>
</dbReference>
<dbReference type="Pfam" id="PF25812">
    <property type="entry name" value="RAD24_helical"/>
    <property type="match status" value="1"/>
</dbReference>
<name>A0A2T9YF45_9FUNG</name>
<dbReference type="GO" id="GO:0016197">
    <property type="term" value="P:endosomal transport"/>
    <property type="evidence" value="ECO:0007669"/>
    <property type="project" value="TreeGrafter"/>
</dbReference>
<evidence type="ECO:0000313" key="5">
    <source>
        <dbReference type="Proteomes" id="UP000245383"/>
    </source>
</evidence>
<dbReference type="Pfam" id="PF04841">
    <property type="entry name" value="Vps16_N"/>
    <property type="match status" value="2"/>
</dbReference>
<dbReference type="OrthoDB" id="1792at2759"/>